<feature type="domain" description="Fibrinogen C-terminal" evidence="3">
    <location>
        <begin position="64"/>
        <end position="284"/>
    </location>
</feature>
<keyword evidence="5" id="KW-1185">Reference proteome</keyword>
<evidence type="ECO:0000259" key="3">
    <source>
        <dbReference type="PROSITE" id="PS51406"/>
    </source>
</evidence>
<reference evidence="4 5" key="1">
    <citation type="journal article" date="2017" name="G3 (Bethesda)">
        <title>The Physical Genome Mapping of Anopheles albimanus Corrected Scaffold Misassemblies and Identified Interarm Rearrangements in Genus Anopheles.</title>
        <authorList>
            <person name="Artemov G.N."/>
            <person name="Peery A.N."/>
            <person name="Jiang X."/>
            <person name="Tu Z."/>
            <person name="Stegniy V.N."/>
            <person name="Sharakhova M.V."/>
            <person name="Sharakhov I.V."/>
        </authorList>
    </citation>
    <scope>NUCLEOTIDE SEQUENCE [LARGE SCALE GENOMIC DNA]</scope>
    <source>
        <strain evidence="4 5">ALBI9_A</strain>
    </source>
</reference>
<dbReference type="EnsemblMetazoa" id="AALB001143-RA">
    <property type="protein sequence ID" value="AALB001143-PA"/>
    <property type="gene ID" value="AALB001143"/>
</dbReference>
<dbReference type="SUPFAM" id="SSF56496">
    <property type="entry name" value="Fibrinogen C-terminal domain-like"/>
    <property type="match status" value="1"/>
</dbReference>
<sequence>MKQGLLLLLSCAAILTLASEENSEDIVLNKLDNIESKLQELQNALQNLREEVLKNRAEIKPSCAKNIETSLLCRNVSSQVSGVYQISINNGTESFPAFCEQKAHGGGWLVVQHRFDGSVDFDRNWDAYRKGFGSVGGEYWIGLDRLHQLTSSRRQELLIEMKSFSDREGFAHYKAFEIGCEIDNFSLKIIDGYSGTAGEGLEYHKGSNFSTLDHNNNLNTSPDYTTTKQGGWWYGKGWTNLNGPYINSRSIDSMFWYNLNGYYANNRYYYPALSHSRMMIRPVVS</sequence>
<dbReference type="GO" id="GO:0005615">
    <property type="term" value="C:extracellular space"/>
    <property type="evidence" value="ECO:0007669"/>
    <property type="project" value="TreeGrafter"/>
</dbReference>
<dbReference type="InterPro" id="IPR036056">
    <property type="entry name" value="Fibrinogen-like_C"/>
</dbReference>
<organism evidence="4 5">
    <name type="scientific">Anopheles albimanus</name>
    <name type="common">New world malaria mosquito</name>
    <dbReference type="NCBI Taxonomy" id="7167"/>
    <lineage>
        <taxon>Eukaryota</taxon>
        <taxon>Metazoa</taxon>
        <taxon>Ecdysozoa</taxon>
        <taxon>Arthropoda</taxon>
        <taxon>Hexapoda</taxon>
        <taxon>Insecta</taxon>
        <taxon>Pterygota</taxon>
        <taxon>Neoptera</taxon>
        <taxon>Endopterygota</taxon>
        <taxon>Diptera</taxon>
        <taxon>Nematocera</taxon>
        <taxon>Culicoidea</taxon>
        <taxon>Culicidae</taxon>
        <taxon>Anophelinae</taxon>
        <taxon>Anopheles</taxon>
    </lineage>
</organism>
<dbReference type="AlphaFoldDB" id="A0A8W7JBI1"/>
<evidence type="ECO:0000313" key="5">
    <source>
        <dbReference type="Proteomes" id="UP000069272"/>
    </source>
</evidence>
<dbReference type="InterPro" id="IPR014716">
    <property type="entry name" value="Fibrinogen_a/b/g_C_1"/>
</dbReference>
<evidence type="ECO:0000313" key="4">
    <source>
        <dbReference type="EnsemblMetazoa" id="AALB001143-PA"/>
    </source>
</evidence>
<feature type="chain" id="PRO_5036483753" description="Fibrinogen C-terminal domain-containing protein" evidence="2">
    <location>
        <begin position="19"/>
        <end position="285"/>
    </location>
</feature>
<keyword evidence="1" id="KW-0175">Coiled coil</keyword>
<proteinExistence type="predicted"/>
<protein>
    <recommendedName>
        <fullName evidence="3">Fibrinogen C-terminal domain-containing protein</fullName>
    </recommendedName>
</protein>
<dbReference type="InterPro" id="IPR050373">
    <property type="entry name" value="Fibrinogen_C-term_domain"/>
</dbReference>
<feature type="signal peptide" evidence="2">
    <location>
        <begin position="1"/>
        <end position="18"/>
    </location>
</feature>
<dbReference type="Gene3D" id="3.90.215.10">
    <property type="entry name" value="Gamma Fibrinogen, chain A, domain 1"/>
    <property type="match status" value="1"/>
</dbReference>
<feature type="coiled-coil region" evidence="1">
    <location>
        <begin position="24"/>
        <end position="58"/>
    </location>
</feature>
<dbReference type="Pfam" id="PF00147">
    <property type="entry name" value="Fibrinogen_C"/>
    <property type="match status" value="1"/>
</dbReference>
<dbReference type="InterPro" id="IPR002181">
    <property type="entry name" value="Fibrinogen_a/b/g_C_dom"/>
</dbReference>
<dbReference type="Proteomes" id="UP000069272">
    <property type="component" value="Chromosome 2L"/>
</dbReference>
<dbReference type="PANTHER" id="PTHR19143">
    <property type="entry name" value="FIBRINOGEN/TENASCIN/ANGIOPOEITIN"/>
    <property type="match status" value="1"/>
</dbReference>
<evidence type="ECO:0000256" key="2">
    <source>
        <dbReference type="SAM" id="SignalP"/>
    </source>
</evidence>
<dbReference type="PANTHER" id="PTHR19143:SF327">
    <property type="entry name" value="FI21813P1-RELATED"/>
    <property type="match status" value="1"/>
</dbReference>
<reference evidence="4" key="2">
    <citation type="submission" date="2022-08" db="UniProtKB">
        <authorList>
            <consortium name="EnsemblMetazoa"/>
        </authorList>
    </citation>
    <scope>IDENTIFICATION</scope>
    <source>
        <strain evidence="4">STECLA/ALBI9_A</strain>
    </source>
</reference>
<accession>A0A8W7JBI1</accession>
<dbReference type="SMART" id="SM00186">
    <property type="entry name" value="FBG"/>
    <property type="match status" value="1"/>
</dbReference>
<keyword evidence="2" id="KW-0732">Signal</keyword>
<evidence type="ECO:0000256" key="1">
    <source>
        <dbReference type="SAM" id="Coils"/>
    </source>
</evidence>
<name>A0A8W7JBI1_ANOAL</name>
<dbReference type="CDD" id="cd00087">
    <property type="entry name" value="FReD"/>
    <property type="match status" value="1"/>
</dbReference>
<dbReference type="PROSITE" id="PS51406">
    <property type="entry name" value="FIBRINOGEN_C_2"/>
    <property type="match status" value="1"/>
</dbReference>